<dbReference type="InterPro" id="IPR019931">
    <property type="entry name" value="LPXTG_anchor"/>
</dbReference>
<dbReference type="NCBIfam" id="TIGR04308">
    <property type="entry name" value="repeat_SSSPR51"/>
    <property type="match status" value="13"/>
</dbReference>
<dbReference type="InterPro" id="IPR027579">
    <property type="entry name" value="SSSPR51_Rpt"/>
</dbReference>
<keyword evidence="3 6" id="KW-0732">Signal</keyword>
<keyword evidence="1" id="KW-0134">Cell wall</keyword>
<evidence type="ECO:0000256" key="5">
    <source>
        <dbReference type="SAM" id="MobiDB-lite"/>
    </source>
</evidence>
<evidence type="ECO:0000256" key="6">
    <source>
        <dbReference type="SAM" id="SignalP"/>
    </source>
</evidence>
<dbReference type="Proteomes" id="UP000475928">
    <property type="component" value="Unassembled WGS sequence"/>
</dbReference>
<protein>
    <recommendedName>
        <fullName evidence="7">Gram-positive cocci surface proteins LPxTG domain-containing protein</fullName>
    </recommendedName>
</protein>
<feature type="domain" description="Gram-positive cocci surface proteins LPxTG" evidence="7">
    <location>
        <begin position="1119"/>
        <end position="1157"/>
    </location>
</feature>
<evidence type="ECO:0000256" key="3">
    <source>
        <dbReference type="ARBA" id="ARBA00022729"/>
    </source>
</evidence>
<evidence type="ECO:0000313" key="8">
    <source>
        <dbReference type="EMBL" id="GFH41277.1"/>
    </source>
</evidence>
<dbReference type="Pfam" id="PF18877">
    <property type="entry name" value="SSSPR-51"/>
    <property type="match status" value="13"/>
</dbReference>
<gene>
    <name evidence="8" type="ORF">Hs20B_16750</name>
</gene>
<comment type="caution">
    <text evidence="8">The sequence shown here is derived from an EMBL/GenBank/DDBJ whole genome shotgun (WGS) entry which is preliminary data.</text>
</comment>
<dbReference type="RefSeq" id="WP_172357596.1">
    <property type="nucleotide sequence ID" value="NZ_BLLH01000011.1"/>
</dbReference>
<feature type="chain" id="PRO_5038369377" description="Gram-positive cocci surface proteins LPxTG domain-containing protein" evidence="6">
    <location>
        <begin position="25"/>
        <end position="1162"/>
    </location>
</feature>
<accession>A0A6A0BBR8</accession>
<organism evidence="8 9">
    <name type="scientific">Pseudolactococcus insecticola</name>
    <dbReference type="NCBI Taxonomy" id="2709158"/>
    <lineage>
        <taxon>Bacteria</taxon>
        <taxon>Bacillati</taxon>
        <taxon>Bacillota</taxon>
        <taxon>Bacilli</taxon>
        <taxon>Lactobacillales</taxon>
        <taxon>Streptococcaceae</taxon>
        <taxon>Pseudolactococcus</taxon>
    </lineage>
</organism>
<proteinExistence type="predicted"/>
<keyword evidence="9" id="KW-1185">Reference proteome</keyword>
<reference evidence="8 9" key="1">
    <citation type="submission" date="2020-02" db="EMBL/GenBank/DDBJ databases">
        <title>Draft genome sequence of Lactococcus sp. Hs20B0-1.</title>
        <authorList>
            <person name="Noda S."/>
            <person name="Yuki M."/>
            <person name="Ohkuma M."/>
        </authorList>
    </citation>
    <scope>NUCLEOTIDE SEQUENCE [LARGE SCALE GENOMIC DNA]</scope>
    <source>
        <strain evidence="8 9">Hs20B0-1</strain>
    </source>
</reference>
<name>A0A6A0BBR8_9LACT</name>
<keyword evidence="4" id="KW-0572">Peptidoglycan-anchor</keyword>
<dbReference type="NCBIfam" id="TIGR01167">
    <property type="entry name" value="LPXTG_anchor"/>
    <property type="match status" value="1"/>
</dbReference>
<evidence type="ECO:0000256" key="2">
    <source>
        <dbReference type="ARBA" id="ARBA00022525"/>
    </source>
</evidence>
<keyword evidence="2" id="KW-0964">Secreted</keyword>
<sequence>MKFSKKQKSIGVAFGAAGAFGVAAGALVNVQSASADSVSQTSLDAYVAGQLDEYKALYTNATAIKSALSAGDLSKALDTAPFQFTSTDNKLGSYMVAPTEQNLTSIFTSLNALKSSTVPAAKTLYAKWSATGLAGVTADNATGAQIITAVNFINSNLPTGAPKITANGGKTITSYSADTPLDINATVIGISTDASGNSAVNIVLGTIDGTDGKSAITNLANSSSLADVEATAAKVDSATVAKLDATFKTALQTYVDSAISGYTGLKTVDTSKTTSASDIDALMTKMGIALYDANGNQTNADSAFTNALNTYVTGLYKVINGSIFVGADEAKSEAAVVPEFASLVQSAEYSASVPLATGATSNATNSNTTGDADVTPPTTPAKDTSSDTATSTDVDVTVPVTPTPTVVTNFVDENGKSISAQVNGSQPKKDITGYTWVSTTTDSDGNTVHHYKVTPTVTVHTNWVDENGNSLIVQQDGTQPKKDIPGYTFVNTTTDSDGNTVHHYKVTPTVTVYTNWVDENGKDLIVQQDGTQPKKDIPGYTFVNTTTDSDGNTVHHYKVTPTVTVHTNWVDENGKDLIVQQDGTQPKKDIPGYTFVNTTTDSDGNTVHHYKVTPTVGVHTNWVDENGTPLVVQQDGTQPKKDIPDYTFVNTTTDSDGNTIHHYKPVVTVHTNWVDENGKDLLVQQDGTQPKKDITGYTFVNTTTDSDGNTIHHYKVTPKAAVAVHTNWVDENGTPLLVQQDGTQPKKDITGYTFVNTTTDSDGNTIHHYKPVVTVHTNWVDENGKDLIVQQDGTQPVKDITGYTFVNTTTDSDGNTIHHYKPVVTVHTNWVDENGKDLITQQDGTQPVKDITGYTFVNTTTDSDGNTIHHYKPVVAVITTDWVDENNTPLATQQEGAQPVKDIPKYTYVNTTTDEDGNVVHHYKADVVTTNWVDEDGNPLAEQQDGVQDKKDIPNYEFVNTTTDENGNVVHHYKAIVKVTTDFVDEDGNPLLPQEEGTQPEKDITGYTFVNTTTDSDGNTVHHYKPVVKVTTDFVDEDGNPLLPQEEGTQPKKDIPGYTFVNTTTDEDGNTIYHYKKTPVVATPAPVVATPTSAPVAATPAPVTYDATPVSAEPTIPATAQTLPETGEAQSVAEIAAGLAAMALGSLGLVAKSMKKKREGEI</sequence>
<feature type="region of interest" description="Disordered" evidence="5">
    <location>
        <begin position="358"/>
        <end position="397"/>
    </location>
</feature>
<dbReference type="Pfam" id="PF00746">
    <property type="entry name" value="Gram_pos_anchor"/>
    <property type="match status" value="1"/>
</dbReference>
<dbReference type="EMBL" id="BLLH01000011">
    <property type="protein sequence ID" value="GFH41277.1"/>
    <property type="molecule type" value="Genomic_DNA"/>
</dbReference>
<evidence type="ECO:0000256" key="4">
    <source>
        <dbReference type="ARBA" id="ARBA00023088"/>
    </source>
</evidence>
<dbReference type="Gene3D" id="3.10.20.320">
    <property type="entry name" value="Putative peptidoglycan bound protein (lpxtg motif)"/>
    <property type="match status" value="1"/>
</dbReference>
<evidence type="ECO:0000259" key="7">
    <source>
        <dbReference type="Pfam" id="PF00746"/>
    </source>
</evidence>
<evidence type="ECO:0000256" key="1">
    <source>
        <dbReference type="ARBA" id="ARBA00022512"/>
    </source>
</evidence>
<dbReference type="AlphaFoldDB" id="A0A6A0BBR8"/>
<evidence type="ECO:0000313" key="9">
    <source>
        <dbReference type="Proteomes" id="UP000475928"/>
    </source>
</evidence>
<feature type="signal peptide" evidence="6">
    <location>
        <begin position="1"/>
        <end position="24"/>
    </location>
</feature>